<dbReference type="OrthoDB" id="792939at2"/>
<dbReference type="Proteomes" id="UP000284120">
    <property type="component" value="Unassembled WGS sequence"/>
</dbReference>
<protein>
    <submittedName>
        <fullName evidence="1">Crp/Fnr family transcriptional regulator</fullName>
    </submittedName>
</protein>
<gene>
    <name evidence="1" type="ORF">DPV69_05655</name>
</gene>
<proteinExistence type="predicted"/>
<evidence type="ECO:0000313" key="1">
    <source>
        <dbReference type="EMBL" id="RWU10815.1"/>
    </source>
</evidence>
<organism evidence="1 2">
    <name type="scientific">Pedobacter chitinilyticus</name>
    <dbReference type="NCBI Taxonomy" id="2233776"/>
    <lineage>
        <taxon>Bacteria</taxon>
        <taxon>Pseudomonadati</taxon>
        <taxon>Bacteroidota</taxon>
        <taxon>Sphingobacteriia</taxon>
        <taxon>Sphingobacteriales</taxon>
        <taxon>Sphingobacteriaceae</taxon>
        <taxon>Pedobacter</taxon>
    </lineage>
</organism>
<name>A0A451GD86_9SPHI</name>
<dbReference type="InterPro" id="IPR018490">
    <property type="entry name" value="cNMP-bd_dom_sf"/>
</dbReference>
<evidence type="ECO:0000313" key="2">
    <source>
        <dbReference type="Proteomes" id="UP000284120"/>
    </source>
</evidence>
<keyword evidence="2" id="KW-1185">Reference proteome</keyword>
<dbReference type="RefSeq" id="WP_113646296.1">
    <property type="nucleotide sequence ID" value="NZ_QMHN01000001.1"/>
</dbReference>
<reference evidence="1 2" key="1">
    <citation type="submission" date="2018-06" db="EMBL/GenBank/DDBJ databases">
        <title>Pedobacter endophyticus sp. nov., an endophytic bacterium isolated from a leaf of Triticum aestivum.</title>
        <authorList>
            <person name="Zhang L."/>
        </authorList>
    </citation>
    <scope>NUCLEOTIDE SEQUENCE [LARGE SCALE GENOMIC DNA]</scope>
    <source>
        <strain evidence="1 2">CM134L-2</strain>
    </source>
</reference>
<dbReference type="AlphaFoldDB" id="A0A451GD86"/>
<dbReference type="SUPFAM" id="SSF51206">
    <property type="entry name" value="cAMP-binding domain-like"/>
    <property type="match status" value="1"/>
</dbReference>
<dbReference type="Gene3D" id="2.60.120.10">
    <property type="entry name" value="Jelly Rolls"/>
    <property type="match status" value="1"/>
</dbReference>
<sequence>MPNHINDLFSVLSSVGKFTAHDIQQFEQKAVLKHFTKGTELLSLGQISQAVFLVVSGSTYQFELDREEIEEQVIGLYTAGDWCFNHASFVSQRGSRSVIKAYSDVVVRELSIFSIHQLLASSPAFFQLGALLERGVDRLTYFNSANNAKEKYEMLVSKNPLLLQAFPLKMIASYLNIAPETMSRLRAKK</sequence>
<accession>A0A451GD86</accession>
<dbReference type="InterPro" id="IPR014710">
    <property type="entry name" value="RmlC-like_jellyroll"/>
</dbReference>
<dbReference type="InterPro" id="IPR000595">
    <property type="entry name" value="cNMP-bd_dom"/>
</dbReference>
<dbReference type="CDD" id="cd00038">
    <property type="entry name" value="CAP_ED"/>
    <property type="match status" value="1"/>
</dbReference>
<dbReference type="EMBL" id="SAYW01000001">
    <property type="protein sequence ID" value="RWU10815.1"/>
    <property type="molecule type" value="Genomic_DNA"/>
</dbReference>
<comment type="caution">
    <text evidence="1">The sequence shown here is derived from an EMBL/GenBank/DDBJ whole genome shotgun (WGS) entry which is preliminary data.</text>
</comment>